<dbReference type="OrthoDB" id="5195507at2"/>
<dbReference type="GO" id="GO:0046464">
    <property type="term" value="P:acylglycerol catabolic process"/>
    <property type="evidence" value="ECO:0007669"/>
    <property type="project" value="TreeGrafter"/>
</dbReference>
<dbReference type="PANTHER" id="PTHR43798">
    <property type="entry name" value="MONOACYLGLYCEROL LIPASE"/>
    <property type="match status" value="1"/>
</dbReference>
<dbReference type="GO" id="GO:0047372">
    <property type="term" value="F:monoacylglycerol lipase activity"/>
    <property type="evidence" value="ECO:0007669"/>
    <property type="project" value="TreeGrafter"/>
</dbReference>
<organism evidence="2 3">
    <name type="scientific">Zhihengliuella halotolerans</name>
    <dbReference type="NCBI Taxonomy" id="370736"/>
    <lineage>
        <taxon>Bacteria</taxon>
        <taxon>Bacillati</taxon>
        <taxon>Actinomycetota</taxon>
        <taxon>Actinomycetes</taxon>
        <taxon>Micrococcales</taxon>
        <taxon>Micrococcaceae</taxon>
        <taxon>Zhihengliuella</taxon>
    </lineage>
</organism>
<dbReference type="AlphaFoldDB" id="A0A4Q8ACI3"/>
<dbReference type="Pfam" id="PF00561">
    <property type="entry name" value="Abhydrolase_1"/>
    <property type="match status" value="1"/>
</dbReference>
<name>A0A4Q8ACI3_9MICC</name>
<feature type="domain" description="AB hydrolase-1" evidence="1">
    <location>
        <begin position="34"/>
        <end position="279"/>
    </location>
</feature>
<protein>
    <submittedName>
        <fullName evidence="2">Pimeloyl-ACP methyl ester carboxylesterase</fullName>
    </submittedName>
</protein>
<keyword evidence="3" id="KW-1185">Reference proteome</keyword>
<dbReference type="InterPro" id="IPR000073">
    <property type="entry name" value="AB_hydrolase_1"/>
</dbReference>
<dbReference type="Proteomes" id="UP000292685">
    <property type="component" value="Unassembled WGS sequence"/>
</dbReference>
<dbReference type="InterPro" id="IPR000639">
    <property type="entry name" value="Epox_hydrolase-like"/>
</dbReference>
<proteinExistence type="predicted"/>
<dbReference type="PANTHER" id="PTHR43798:SF33">
    <property type="entry name" value="HYDROLASE, PUTATIVE (AFU_ORTHOLOGUE AFUA_2G14860)-RELATED"/>
    <property type="match status" value="1"/>
</dbReference>
<dbReference type="EMBL" id="SHLA01000001">
    <property type="protein sequence ID" value="RZU61345.1"/>
    <property type="molecule type" value="Genomic_DNA"/>
</dbReference>
<sequence length="293" mass="31564">MTSRRALISTHAVHGATVRCWTYPGQSMAGRTPPVIVAVHGFRGDHHGLARVIDGLEHFTVVVPDLPGFGASSDLPESSGHRHDIGGYAAALQELLVQLEVPADARLLGHSFGSIVAAAHAATHPERWSRVILINPISEPALEGSEALLSRLAHLFYLLGAALPTRPGEALLRWRLVTDIMSLTMTKSRDRATREYVRRQHRLYFGGFGSRRALLQAFEASITSTVRDYAAAVPLTTLLIAGVEDELGSPASQQHLATLFPDARLAMLDDVGHLVHYEAAGSAAALVAEFAAR</sequence>
<dbReference type="Gene3D" id="3.40.50.1820">
    <property type="entry name" value="alpha/beta hydrolase"/>
    <property type="match status" value="1"/>
</dbReference>
<dbReference type="PRINTS" id="PR00111">
    <property type="entry name" value="ABHYDROLASE"/>
</dbReference>
<evidence type="ECO:0000259" key="1">
    <source>
        <dbReference type="Pfam" id="PF00561"/>
    </source>
</evidence>
<dbReference type="GO" id="GO:0016020">
    <property type="term" value="C:membrane"/>
    <property type="evidence" value="ECO:0007669"/>
    <property type="project" value="TreeGrafter"/>
</dbReference>
<evidence type="ECO:0000313" key="2">
    <source>
        <dbReference type="EMBL" id="RZU61345.1"/>
    </source>
</evidence>
<dbReference type="RefSeq" id="WP_130449634.1">
    <property type="nucleotide sequence ID" value="NZ_SHLA01000001.1"/>
</dbReference>
<gene>
    <name evidence="2" type="ORF">EV380_0914</name>
</gene>
<comment type="caution">
    <text evidence="2">The sequence shown here is derived from an EMBL/GenBank/DDBJ whole genome shotgun (WGS) entry which is preliminary data.</text>
</comment>
<reference evidence="2 3" key="1">
    <citation type="submission" date="2019-02" db="EMBL/GenBank/DDBJ databases">
        <title>Sequencing the genomes of 1000 actinobacteria strains.</title>
        <authorList>
            <person name="Klenk H.-P."/>
        </authorList>
    </citation>
    <scope>NUCLEOTIDE SEQUENCE [LARGE SCALE GENOMIC DNA]</scope>
    <source>
        <strain evidence="2 3">DSM 17364</strain>
    </source>
</reference>
<dbReference type="SUPFAM" id="SSF53474">
    <property type="entry name" value="alpha/beta-Hydrolases"/>
    <property type="match status" value="1"/>
</dbReference>
<dbReference type="InterPro" id="IPR029058">
    <property type="entry name" value="AB_hydrolase_fold"/>
</dbReference>
<dbReference type="PRINTS" id="PR00412">
    <property type="entry name" value="EPOXHYDRLASE"/>
</dbReference>
<evidence type="ECO:0000313" key="3">
    <source>
        <dbReference type="Proteomes" id="UP000292685"/>
    </source>
</evidence>
<dbReference type="InterPro" id="IPR050266">
    <property type="entry name" value="AB_hydrolase_sf"/>
</dbReference>
<accession>A0A4Q8ACI3</accession>